<dbReference type="EMBL" id="LCUC01000024">
    <property type="protein sequence ID" value="KKY39262.1"/>
    <property type="molecule type" value="Genomic_DNA"/>
</dbReference>
<sequence length="574" mass="64302">MGWLRRYATGYHKWQEAQHNGATVFYRPLGIVEKGFDNDGTYHEGRADINLAMSFEIKTTKSRAQLRRHILLAWTNLRLRHTLLCATATGPADYMDRDAVRKSDRFFAIARPQGYEHAIDSAQGPVVFLDDHYSSVDADQLYFHAQNVARTFDASKSLVKVMVLPLERAGSAACSLRFLFVISHQISDGLTNANWTGDFKQLLNRQTGELQSAVLPLISTLHERLPPSQEDLYPPISGSRARQRWFWAITLVLRHVQKPLPPAFPNPLRYPNGPTEAAVPELRTFDKVLDYSKVPPLNAGTVMAHIGREGTRRLHSVCRQVGCSIGAGSFVLAGIVMMEIYEKRFPDIPLPERRAFIGSFPINPRPFFNHTAKPDSLMLAFSDGVVLPFLSSDLDLDGRIRLLVRSAQRQLSRYQKRPRNDKAVNMLEYMGSRGAGRVVAMNYLDVIERANIKLPDHLRKEFQYQKDLPKQANPTMATCGVSSVGRSDPEMTPGQIDLSRSLAGEDDALIADIRSTAQNVRPREGEFLVGVWGSDASVDASVSYDSCAIDPAWAQVWKEKMETILDGHSGQSKL</sequence>
<dbReference type="InterPro" id="IPR052058">
    <property type="entry name" value="Alcohol_O-acetyltransferase"/>
</dbReference>
<dbReference type="PANTHER" id="PTHR28037">
    <property type="entry name" value="ALCOHOL O-ACETYLTRANSFERASE 1-RELATED"/>
    <property type="match status" value="1"/>
</dbReference>
<accession>A0A0G2FYN7</accession>
<evidence type="ECO:0000313" key="1">
    <source>
        <dbReference type="EMBL" id="KKY39262.1"/>
    </source>
</evidence>
<evidence type="ECO:0000313" key="2">
    <source>
        <dbReference type="Proteomes" id="UP000034680"/>
    </source>
</evidence>
<keyword evidence="2" id="KW-1185">Reference proteome</keyword>
<gene>
    <name evidence="1" type="ORF">UCDDA912_g00741</name>
</gene>
<dbReference type="Proteomes" id="UP000034680">
    <property type="component" value="Unassembled WGS sequence"/>
</dbReference>
<dbReference type="OrthoDB" id="3355480at2759"/>
<dbReference type="InterPro" id="IPR023213">
    <property type="entry name" value="CAT-like_dom_sf"/>
</dbReference>
<reference evidence="1 2" key="1">
    <citation type="submission" date="2015-05" db="EMBL/GenBank/DDBJ databases">
        <title>Distinctive expansion of gene families associated with plant cell wall degradation and secondary metabolism in the genomes of grapevine trunk pathogens.</title>
        <authorList>
            <person name="Lawrence D.P."/>
            <person name="Travadon R."/>
            <person name="Rolshausen P.E."/>
            <person name="Baumgartner K."/>
        </authorList>
    </citation>
    <scope>NUCLEOTIDE SEQUENCE [LARGE SCALE GENOMIC DNA]</scope>
    <source>
        <strain evidence="1">DA912</strain>
    </source>
</reference>
<proteinExistence type="predicted"/>
<reference evidence="1 2" key="2">
    <citation type="submission" date="2015-05" db="EMBL/GenBank/DDBJ databases">
        <authorList>
            <person name="Morales-Cruz A."/>
            <person name="Amrine K.C."/>
            <person name="Cantu D."/>
        </authorList>
    </citation>
    <scope>NUCLEOTIDE SEQUENCE [LARGE SCALE GENOMIC DNA]</scope>
    <source>
        <strain evidence="1">DA912</strain>
    </source>
</reference>
<dbReference type="Gene3D" id="3.30.559.10">
    <property type="entry name" value="Chloramphenicol acetyltransferase-like domain"/>
    <property type="match status" value="1"/>
</dbReference>
<dbReference type="STRING" id="1214573.A0A0G2FYN7"/>
<dbReference type="AlphaFoldDB" id="A0A0G2FYN7"/>
<name>A0A0G2FYN7_9PEZI</name>
<dbReference type="PANTHER" id="PTHR28037:SF1">
    <property type="entry name" value="ALCOHOL O-ACETYLTRANSFERASE 1-RELATED"/>
    <property type="match status" value="1"/>
</dbReference>
<protein>
    <submittedName>
        <fullName evidence="1">Uncharacterized protein</fullName>
    </submittedName>
</protein>
<organism evidence="1 2">
    <name type="scientific">Diaporthe ampelina</name>
    <dbReference type="NCBI Taxonomy" id="1214573"/>
    <lineage>
        <taxon>Eukaryota</taxon>
        <taxon>Fungi</taxon>
        <taxon>Dikarya</taxon>
        <taxon>Ascomycota</taxon>
        <taxon>Pezizomycotina</taxon>
        <taxon>Sordariomycetes</taxon>
        <taxon>Sordariomycetidae</taxon>
        <taxon>Diaporthales</taxon>
        <taxon>Diaporthaceae</taxon>
        <taxon>Diaporthe</taxon>
    </lineage>
</organism>
<comment type="caution">
    <text evidence="1">The sequence shown here is derived from an EMBL/GenBank/DDBJ whole genome shotgun (WGS) entry which is preliminary data.</text>
</comment>